<keyword evidence="3" id="KW-1003">Cell membrane</keyword>
<feature type="transmembrane region" description="Helical" evidence="7">
    <location>
        <begin position="137"/>
        <end position="159"/>
    </location>
</feature>
<dbReference type="PANTHER" id="PTHR43124:SF8">
    <property type="entry name" value="INNER MEMBRANE TRANSPORT PROTEIN YDHP"/>
    <property type="match status" value="1"/>
</dbReference>
<dbReference type="CDD" id="cd17324">
    <property type="entry name" value="MFS_NepI_like"/>
    <property type="match status" value="1"/>
</dbReference>
<keyword evidence="2" id="KW-0813">Transport</keyword>
<comment type="caution">
    <text evidence="9">The sequence shown here is derived from an EMBL/GenBank/DDBJ whole genome shotgun (WGS) entry which is preliminary data.</text>
</comment>
<protein>
    <submittedName>
        <fullName evidence="9">Transport protein</fullName>
    </submittedName>
</protein>
<feature type="transmembrane region" description="Helical" evidence="7">
    <location>
        <begin position="165"/>
        <end position="187"/>
    </location>
</feature>
<organism evidence="9 10">
    <name type="scientific">Lacticaseibacillus saniviri JCM 17471 = DSM 24301</name>
    <dbReference type="NCBI Taxonomy" id="1293598"/>
    <lineage>
        <taxon>Bacteria</taxon>
        <taxon>Bacillati</taxon>
        <taxon>Bacillota</taxon>
        <taxon>Bacilli</taxon>
        <taxon>Lactobacillales</taxon>
        <taxon>Lactobacillaceae</taxon>
        <taxon>Lacticaseibacillus</taxon>
    </lineage>
</organism>
<feature type="transmembrane region" description="Helical" evidence="7">
    <location>
        <begin position="208"/>
        <end position="229"/>
    </location>
</feature>
<feature type="transmembrane region" description="Helical" evidence="7">
    <location>
        <begin position="339"/>
        <end position="360"/>
    </location>
</feature>
<feature type="transmembrane region" description="Helical" evidence="7">
    <location>
        <begin position="299"/>
        <end position="318"/>
    </location>
</feature>
<dbReference type="InterPro" id="IPR011701">
    <property type="entry name" value="MFS"/>
</dbReference>
<dbReference type="PANTHER" id="PTHR43124">
    <property type="entry name" value="PURINE EFFLUX PUMP PBUE"/>
    <property type="match status" value="1"/>
</dbReference>
<feature type="transmembrane region" description="Helical" evidence="7">
    <location>
        <begin position="79"/>
        <end position="103"/>
    </location>
</feature>
<evidence type="ECO:0000313" key="9">
    <source>
        <dbReference type="EMBL" id="KRO17157.1"/>
    </source>
</evidence>
<feature type="transmembrane region" description="Helical" evidence="7">
    <location>
        <begin position="275"/>
        <end position="293"/>
    </location>
</feature>
<evidence type="ECO:0000256" key="2">
    <source>
        <dbReference type="ARBA" id="ARBA00022448"/>
    </source>
</evidence>
<evidence type="ECO:0000256" key="4">
    <source>
        <dbReference type="ARBA" id="ARBA00022692"/>
    </source>
</evidence>
<feature type="transmembrane region" description="Helical" evidence="7">
    <location>
        <begin position="44"/>
        <end position="67"/>
    </location>
</feature>
<dbReference type="SUPFAM" id="SSF103473">
    <property type="entry name" value="MFS general substrate transporter"/>
    <property type="match status" value="1"/>
</dbReference>
<proteinExistence type="predicted"/>
<keyword evidence="10" id="KW-1185">Reference proteome</keyword>
<evidence type="ECO:0000256" key="6">
    <source>
        <dbReference type="ARBA" id="ARBA00023136"/>
    </source>
</evidence>
<dbReference type="GO" id="GO:0005886">
    <property type="term" value="C:plasma membrane"/>
    <property type="evidence" value="ECO:0007669"/>
    <property type="project" value="UniProtKB-SubCell"/>
</dbReference>
<comment type="subcellular location">
    <subcellularLocation>
        <location evidence="1">Cell membrane</location>
        <topology evidence="1">Multi-pass membrane protein</topology>
    </subcellularLocation>
</comment>
<feature type="domain" description="Major facilitator superfamily (MFS) profile" evidence="8">
    <location>
        <begin position="13"/>
        <end position="391"/>
    </location>
</feature>
<evidence type="ECO:0000256" key="5">
    <source>
        <dbReference type="ARBA" id="ARBA00022989"/>
    </source>
</evidence>
<feature type="transmembrane region" description="Helical" evidence="7">
    <location>
        <begin position="109"/>
        <end position="130"/>
    </location>
</feature>
<dbReference type="EMBL" id="JQCE01000021">
    <property type="protein sequence ID" value="KRO17157.1"/>
    <property type="molecule type" value="Genomic_DNA"/>
</dbReference>
<reference evidence="9 10" key="1">
    <citation type="journal article" date="2015" name="Genome Announc.">
        <title>Expanding the biotechnology potential of lactobacilli through comparative genomics of 213 strains and associated genera.</title>
        <authorList>
            <person name="Sun Z."/>
            <person name="Harris H.M."/>
            <person name="McCann A."/>
            <person name="Guo C."/>
            <person name="Argimon S."/>
            <person name="Zhang W."/>
            <person name="Yang X."/>
            <person name="Jeffery I.B."/>
            <person name="Cooney J.C."/>
            <person name="Kagawa T.F."/>
            <person name="Liu W."/>
            <person name="Song Y."/>
            <person name="Salvetti E."/>
            <person name="Wrobel A."/>
            <person name="Rasinkangas P."/>
            <person name="Parkhill J."/>
            <person name="Rea M.C."/>
            <person name="O'Sullivan O."/>
            <person name="Ritari J."/>
            <person name="Douillard F.P."/>
            <person name="Paul Ross R."/>
            <person name="Yang R."/>
            <person name="Briner A.E."/>
            <person name="Felis G.E."/>
            <person name="de Vos W.M."/>
            <person name="Barrangou R."/>
            <person name="Klaenhammer T.R."/>
            <person name="Caufield P.W."/>
            <person name="Cui Y."/>
            <person name="Zhang H."/>
            <person name="O'Toole P.W."/>
        </authorList>
    </citation>
    <scope>NUCLEOTIDE SEQUENCE [LARGE SCALE GENOMIC DNA]</scope>
    <source>
        <strain evidence="9 10">DSM 24301</strain>
    </source>
</reference>
<keyword evidence="5 7" id="KW-1133">Transmembrane helix</keyword>
<dbReference type="PROSITE" id="PS50850">
    <property type="entry name" value="MFS"/>
    <property type="match status" value="1"/>
</dbReference>
<dbReference type="GO" id="GO:0022857">
    <property type="term" value="F:transmembrane transporter activity"/>
    <property type="evidence" value="ECO:0007669"/>
    <property type="project" value="InterPro"/>
</dbReference>
<sequence>MEERETTFAPTLTLMALAISAFAIGSTEFISVGVMPLIIQTFGISLSTAGLTVSIYAGGIVIGAPLLTAVTGRIQRKQLLMLIMGVFIIGNVLTAAAPTFPILLAGRLVASFAHGLFMSVATMIAANVVTPEKRASAIAAMFTGLTVATVTGVPLGTFIGQHASWRISFLVIAAVGLIGAVANFVLVPSQLAMPAPIKRGSIMRLMKTPVVLVAMIATALGYGSSFPVYTYLTAILGKQGFSTTVIVFILVAYGLAVALGNVMGGHFANIKPLRALTVMFTLNIVLMLAMLIWMMNQGIGLILVVVLGVLAYINVPGLQLYTMQAAEKLAPDDVQMASALNISAFNIGIMFGSTSGGWIVDSLGLQWTPIASLIMSALALISVLWLARKEK</sequence>
<feature type="transmembrane region" description="Helical" evidence="7">
    <location>
        <begin position="366"/>
        <end position="387"/>
    </location>
</feature>
<dbReference type="RefSeq" id="WP_056992745.1">
    <property type="nucleotide sequence ID" value="NZ_JQCE01000021.1"/>
</dbReference>
<keyword evidence="4 7" id="KW-0812">Transmembrane</keyword>
<feature type="transmembrane region" description="Helical" evidence="7">
    <location>
        <begin position="12"/>
        <end position="38"/>
    </location>
</feature>
<dbReference type="InterPro" id="IPR050189">
    <property type="entry name" value="MFS_Efflux_Transporters"/>
</dbReference>
<evidence type="ECO:0000256" key="3">
    <source>
        <dbReference type="ARBA" id="ARBA00022475"/>
    </source>
</evidence>
<dbReference type="InterPro" id="IPR036259">
    <property type="entry name" value="MFS_trans_sf"/>
</dbReference>
<evidence type="ECO:0000256" key="7">
    <source>
        <dbReference type="SAM" id="Phobius"/>
    </source>
</evidence>
<dbReference type="Proteomes" id="UP000050969">
    <property type="component" value="Unassembled WGS sequence"/>
</dbReference>
<dbReference type="Gene3D" id="1.20.1250.20">
    <property type="entry name" value="MFS general substrate transporter like domains"/>
    <property type="match status" value="1"/>
</dbReference>
<dbReference type="Pfam" id="PF07690">
    <property type="entry name" value="MFS_1"/>
    <property type="match status" value="1"/>
</dbReference>
<evidence type="ECO:0000313" key="10">
    <source>
        <dbReference type="Proteomes" id="UP000050969"/>
    </source>
</evidence>
<keyword evidence="6 7" id="KW-0472">Membrane</keyword>
<evidence type="ECO:0000259" key="8">
    <source>
        <dbReference type="PROSITE" id="PS50850"/>
    </source>
</evidence>
<dbReference type="PATRIC" id="fig|1293598.4.peg.516"/>
<feature type="transmembrane region" description="Helical" evidence="7">
    <location>
        <begin position="241"/>
        <end position="263"/>
    </location>
</feature>
<accession>A0A0R2MUB5</accession>
<dbReference type="AlphaFoldDB" id="A0A0R2MUB5"/>
<name>A0A0R2MUB5_9LACO</name>
<gene>
    <name evidence="9" type="ORF">IV56_GL000483</name>
</gene>
<evidence type="ECO:0000256" key="1">
    <source>
        <dbReference type="ARBA" id="ARBA00004651"/>
    </source>
</evidence>
<dbReference type="InterPro" id="IPR020846">
    <property type="entry name" value="MFS_dom"/>
</dbReference>